<accession>A0ABD5QKF2</accession>
<comment type="caution">
    <text evidence="2">The sequence shown here is derived from an EMBL/GenBank/DDBJ whole genome shotgun (WGS) entry which is preliminary data.</text>
</comment>
<dbReference type="GO" id="GO:0032259">
    <property type="term" value="P:methylation"/>
    <property type="evidence" value="ECO:0007669"/>
    <property type="project" value="UniProtKB-KW"/>
</dbReference>
<keyword evidence="3" id="KW-1185">Reference proteome</keyword>
<dbReference type="InterPro" id="IPR050508">
    <property type="entry name" value="Methyltransf_Superfamily"/>
</dbReference>
<dbReference type="Gene3D" id="3.40.50.150">
    <property type="entry name" value="Vaccinia Virus protein VP39"/>
    <property type="match status" value="1"/>
</dbReference>
<evidence type="ECO:0000313" key="3">
    <source>
        <dbReference type="Proteomes" id="UP001595925"/>
    </source>
</evidence>
<dbReference type="AlphaFoldDB" id="A0ABD5QKF2"/>
<protein>
    <submittedName>
        <fullName evidence="2">Class I SAM-dependent methyltransferase</fullName>
        <ecNumber evidence="2">2.1.1.-</ecNumber>
    </submittedName>
</protein>
<organism evidence="2 3">
    <name type="scientific">Saliphagus infecundisoli</name>
    <dbReference type="NCBI Taxonomy" id="1849069"/>
    <lineage>
        <taxon>Archaea</taxon>
        <taxon>Methanobacteriati</taxon>
        <taxon>Methanobacteriota</taxon>
        <taxon>Stenosarchaea group</taxon>
        <taxon>Halobacteria</taxon>
        <taxon>Halobacteriales</taxon>
        <taxon>Natrialbaceae</taxon>
        <taxon>Saliphagus</taxon>
    </lineage>
</organism>
<proteinExistence type="predicted"/>
<evidence type="ECO:0000313" key="2">
    <source>
        <dbReference type="EMBL" id="MFC4990230.1"/>
    </source>
</evidence>
<feature type="domain" description="Methyltransferase type 11" evidence="1">
    <location>
        <begin position="45"/>
        <end position="138"/>
    </location>
</feature>
<dbReference type="EMBL" id="JBHSJG010000065">
    <property type="protein sequence ID" value="MFC4990230.1"/>
    <property type="molecule type" value="Genomic_DNA"/>
</dbReference>
<dbReference type="EC" id="2.1.1.-" evidence="2"/>
<dbReference type="PANTHER" id="PTHR42912">
    <property type="entry name" value="METHYLTRANSFERASE"/>
    <property type="match status" value="1"/>
</dbReference>
<name>A0ABD5QKF2_9EURY</name>
<keyword evidence="2" id="KW-0489">Methyltransferase</keyword>
<dbReference type="RefSeq" id="WP_224828611.1">
    <property type="nucleotide sequence ID" value="NZ_JAIVEF010000008.1"/>
</dbReference>
<keyword evidence="2" id="KW-0808">Transferase</keyword>
<dbReference type="InterPro" id="IPR013216">
    <property type="entry name" value="Methyltransf_11"/>
</dbReference>
<dbReference type="SUPFAM" id="SSF53335">
    <property type="entry name" value="S-adenosyl-L-methionine-dependent methyltransferases"/>
    <property type="match status" value="1"/>
</dbReference>
<dbReference type="InterPro" id="IPR029063">
    <property type="entry name" value="SAM-dependent_MTases_sf"/>
</dbReference>
<dbReference type="Pfam" id="PF08241">
    <property type="entry name" value="Methyltransf_11"/>
    <property type="match status" value="1"/>
</dbReference>
<sequence length="224" mass="24099">MVDTNGVRRAYDEIAEEYADQRSADGPGTVVLEEFLESSDPDRLLDAGCGQGSPVLARLTDSADAVGLDVSRGQLGLAAERVPDAALVQGGMADLPFDDGAFDAIVAYWSLIHVPMADHPTVLSEFARVLRPGGRLLVCEGTDEWEGENPDWLDTGVGMAWAIAGREATEDQLRSAGFVVETSWGVPETLEDEVIEEFDADDLADLDADDQLWTFLSARLDPAT</sequence>
<dbReference type="CDD" id="cd02440">
    <property type="entry name" value="AdoMet_MTases"/>
    <property type="match status" value="1"/>
</dbReference>
<dbReference type="GO" id="GO:0008168">
    <property type="term" value="F:methyltransferase activity"/>
    <property type="evidence" value="ECO:0007669"/>
    <property type="project" value="UniProtKB-KW"/>
</dbReference>
<dbReference type="Proteomes" id="UP001595925">
    <property type="component" value="Unassembled WGS sequence"/>
</dbReference>
<reference evidence="2 3" key="1">
    <citation type="journal article" date="2019" name="Int. J. Syst. Evol. Microbiol.">
        <title>The Global Catalogue of Microorganisms (GCM) 10K type strain sequencing project: providing services to taxonomists for standard genome sequencing and annotation.</title>
        <authorList>
            <consortium name="The Broad Institute Genomics Platform"/>
            <consortium name="The Broad Institute Genome Sequencing Center for Infectious Disease"/>
            <person name="Wu L."/>
            <person name="Ma J."/>
        </authorList>
    </citation>
    <scope>NUCLEOTIDE SEQUENCE [LARGE SCALE GENOMIC DNA]</scope>
    <source>
        <strain evidence="2 3">CGMCC 1.15824</strain>
    </source>
</reference>
<evidence type="ECO:0000259" key="1">
    <source>
        <dbReference type="Pfam" id="PF08241"/>
    </source>
</evidence>
<gene>
    <name evidence="2" type="ORF">ACFPFO_21270</name>
</gene>
<dbReference type="PANTHER" id="PTHR42912:SF93">
    <property type="entry name" value="N6-ADENOSINE-METHYLTRANSFERASE TMT1A"/>
    <property type="match status" value="1"/>
</dbReference>